<name>A0A2R8A745_9RHOB</name>
<organism evidence="2 3">
    <name type="scientific">Pontivivens insulae</name>
    <dbReference type="NCBI Taxonomy" id="1639689"/>
    <lineage>
        <taxon>Bacteria</taxon>
        <taxon>Pseudomonadati</taxon>
        <taxon>Pseudomonadota</taxon>
        <taxon>Alphaproteobacteria</taxon>
        <taxon>Rhodobacterales</taxon>
        <taxon>Paracoccaceae</taxon>
        <taxon>Pontivivens</taxon>
    </lineage>
</organism>
<feature type="transmembrane region" description="Helical" evidence="1">
    <location>
        <begin position="98"/>
        <end position="119"/>
    </location>
</feature>
<sequence length="133" mass="14539">MTPTYRSVCMLSAGIAVFLSLSYLLIPGLVLQLFGVPQSESANLMSGRAAILFAALGMIYWFTRDTHHRPTRIAVLKSSALAMTAMLVFGLWQVTRGFAGPLHLTASSVEAVYLIAFCWTWRIEATKASAEIP</sequence>
<evidence type="ECO:0008006" key="4">
    <source>
        <dbReference type="Google" id="ProtNLM"/>
    </source>
</evidence>
<evidence type="ECO:0000256" key="1">
    <source>
        <dbReference type="SAM" id="Phobius"/>
    </source>
</evidence>
<proteinExistence type="predicted"/>
<accession>A0A2R8A745</accession>
<dbReference type="AlphaFoldDB" id="A0A2R8A745"/>
<evidence type="ECO:0000313" key="2">
    <source>
        <dbReference type="EMBL" id="SPF28071.1"/>
    </source>
</evidence>
<feature type="transmembrane region" description="Helical" evidence="1">
    <location>
        <begin position="42"/>
        <end position="62"/>
    </location>
</feature>
<reference evidence="2 3" key="1">
    <citation type="submission" date="2018-03" db="EMBL/GenBank/DDBJ databases">
        <authorList>
            <person name="Keele B.F."/>
        </authorList>
    </citation>
    <scope>NUCLEOTIDE SEQUENCE [LARGE SCALE GENOMIC DNA]</scope>
    <source>
        <strain evidence="2 3">CeCT 8812</strain>
    </source>
</reference>
<evidence type="ECO:0000313" key="3">
    <source>
        <dbReference type="Proteomes" id="UP000244932"/>
    </source>
</evidence>
<protein>
    <recommendedName>
        <fullName evidence="4">DUF4345 domain-containing protein</fullName>
    </recommendedName>
</protein>
<keyword evidence="1" id="KW-1133">Transmembrane helix</keyword>
<dbReference type="Proteomes" id="UP000244932">
    <property type="component" value="Unassembled WGS sequence"/>
</dbReference>
<gene>
    <name evidence="2" type="ORF">POI8812_00369</name>
</gene>
<keyword evidence="1" id="KW-0812">Transmembrane</keyword>
<keyword evidence="1" id="KW-0472">Membrane</keyword>
<keyword evidence="3" id="KW-1185">Reference proteome</keyword>
<feature type="transmembrane region" description="Helical" evidence="1">
    <location>
        <begin position="7"/>
        <end position="30"/>
    </location>
</feature>
<feature type="transmembrane region" description="Helical" evidence="1">
    <location>
        <begin position="74"/>
        <end position="92"/>
    </location>
</feature>
<dbReference type="EMBL" id="OMKW01000001">
    <property type="protein sequence ID" value="SPF28071.1"/>
    <property type="molecule type" value="Genomic_DNA"/>
</dbReference>